<dbReference type="InterPro" id="IPR004276">
    <property type="entry name" value="GlycoTrans_28_N"/>
</dbReference>
<dbReference type="EMBL" id="CAMXCT010004279">
    <property type="protein sequence ID" value="CAI4008418.1"/>
    <property type="molecule type" value="Genomic_DNA"/>
</dbReference>
<dbReference type="SUPFAM" id="SSF53756">
    <property type="entry name" value="UDP-Glycosyltransferase/glycogen phosphorylase"/>
    <property type="match status" value="1"/>
</dbReference>
<dbReference type="Proteomes" id="UP001152797">
    <property type="component" value="Unassembled WGS sequence"/>
</dbReference>
<dbReference type="Pfam" id="PF03033">
    <property type="entry name" value="Glyco_transf_28"/>
    <property type="match status" value="1"/>
</dbReference>
<feature type="domain" description="Erythromycin biosynthesis protein CIII-like C-terminal" evidence="3">
    <location>
        <begin position="305"/>
        <end position="406"/>
    </location>
</feature>
<dbReference type="FunFam" id="3.40.50.2000:FF:000009">
    <property type="entry name" value="Sterol 3-beta-glucosyltransferase UGT80A2"/>
    <property type="match status" value="1"/>
</dbReference>
<evidence type="ECO:0000256" key="1">
    <source>
        <dbReference type="ARBA" id="ARBA00022679"/>
    </source>
</evidence>
<dbReference type="EMBL" id="CAMXCT020004279">
    <property type="protein sequence ID" value="CAL1161793.1"/>
    <property type="molecule type" value="Genomic_DNA"/>
</dbReference>
<keyword evidence="7" id="KW-1185">Reference proteome</keyword>
<reference evidence="4" key="1">
    <citation type="submission" date="2022-10" db="EMBL/GenBank/DDBJ databases">
        <authorList>
            <person name="Chen Y."/>
            <person name="Dougan E. K."/>
            <person name="Chan C."/>
            <person name="Rhodes N."/>
            <person name="Thang M."/>
        </authorList>
    </citation>
    <scope>NUCLEOTIDE SEQUENCE</scope>
</reference>
<comment type="caution">
    <text evidence="4">The sequence shown here is derived from an EMBL/GenBank/DDBJ whole genome shotgun (WGS) entry which is preliminary data.</text>
</comment>
<keyword evidence="1" id="KW-0808">Transferase</keyword>
<dbReference type="InterPro" id="IPR050426">
    <property type="entry name" value="Glycosyltransferase_28"/>
</dbReference>
<evidence type="ECO:0000259" key="2">
    <source>
        <dbReference type="Pfam" id="PF03033"/>
    </source>
</evidence>
<feature type="domain" description="Glycosyltransferase family 28 N-terminal" evidence="2">
    <location>
        <begin position="5"/>
        <end position="141"/>
    </location>
</feature>
<dbReference type="InterPro" id="IPR002213">
    <property type="entry name" value="UDP_glucos_trans"/>
</dbReference>
<dbReference type="CDD" id="cd03784">
    <property type="entry name" value="GT1_Gtf-like"/>
    <property type="match status" value="1"/>
</dbReference>
<accession>A0A9P1DGX4</accession>
<protein>
    <submittedName>
        <fullName evidence="6">Sterol 3-beta-glucosyltransferase</fullName>
    </submittedName>
</protein>
<evidence type="ECO:0000313" key="7">
    <source>
        <dbReference type="Proteomes" id="UP001152797"/>
    </source>
</evidence>
<sequence>MKCAFCNVGSRGDLQPLVALAFGFRSKGWDVLLISEERSRGIAEEFGLEFRAVAGDSVGIIFEEEYAEMLAKGKLMAMMKETERRKKTWYDQALNDWVETTKDVQMIVSGPLSFHETYCVAEKLGIPWVPVMYGPLFPTSEFPNPFVMESNWFGWLNLLSYNFLYWALWMQQGSDINAFRTRLGLDPMTGRRGLMSVIEEKELLLVGAFHEIFIPTQRIPADWPSNFFFRNFVFVPRTPEGSVDTKLKEFLKNCGEVPLVYLGLGSMPAPRPQELMDLANNIIRTLKVKAIVCAGWTDVSISDGLENEILVVKSVPHDVLFPKCKVILHHAGAGTCAAALRSGVPSVCLPVMLDQFYNSKQLMRLGVAPSAVPFQRATSSQEEVVEAVKLAMNSDEMTQKAQEIAKRIEETDGTSLCVEKILQTYPKP</sequence>
<name>A0A9P1DGX4_9DINO</name>
<dbReference type="GO" id="GO:0016906">
    <property type="term" value="F:sterol 3-beta-glucosyltransferase activity"/>
    <property type="evidence" value="ECO:0007669"/>
    <property type="project" value="UniProtKB-ARBA"/>
</dbReference>
<dbReference type="GO" id="GO:0005975">
    <property type="term" value="P:carbohydrate metabolic process"/>
    <property type="evidence" value="ECO:0007669"/>
    <property type="project" value="InterPro"/>
</dbReference>
<dbReference type="PANTHER" id="PTHR48050">
    <property type="entry name" value="STEROL 3-BETA-GLUCOSYLTRANSFERASE"/>
    <property type="match status" value="1"/>
</dbReference>
<proteinExistence type="predicted"/>
<evidence type="ECO:0000313" key="5">
    <source>
        <dbReference type="EMBL" id="CAL1161793.1"/>
    </source>
</evidence>
<evidence type="ECO:0000259" key="3">
    <source>
        <dbReference type="Pfam" id="PF06722"/>
    </source>
</evidence>
<evidence type="ECO:0000313" key="4">
    <source>
        <dbReference type="EMBL" id="CAI4008418.1"/>
    </source>
</evidence>
<organism evidence="4">
    <name type="scientific">Cladocopium goreaui</name>
    <dbReference type="NCBI Taxonomy" id="2562237"/>
    <lineage>
        <taxon>Eukaryota</taxon>
        <taxon>Sar</taxon>
        <taxon>Alveolata</taxon>
        <taxon>Dinophyceae</taxon>
        <taxon>Suessiales</taxon>
        <taxon>Symbiodiniaceae</taxon>
        <taxon>Cladocopium</taxon>
    </lineage>
</organism>
<dbReference type="AlphaFoldDB" id="A0A9P1DGX4"/>
<evidence type="ECO:0000313" key="6">
    <source>
        <dbReference type="EMBL" id="CAL4795730.1"/>
    </source>
</evidence>
<dbReference type="EMBL" id="CAMXCT030004279">
    <property type="protein sequence ID" value="CAL4795730.1"/>
    <property type="molecule type" value="Genomic_DNA"/>
</dbReference>
<gene>
    <name evidence="4" type="ORF">C1SCF055_LOCUS33865</name>
</gene>
<dbReference type="Gene3D" id="3.40.50.2000">
    <property type="entry name" value="Glycogen Phosphorylase B"/>
    <property type="match status" value="2"/>
</dbReference>
<dbReference type="Pfam" id="PF06722">
    <property type="entry name" value="EryCIII-like_C"/>
    <property type="match status" value="1"/>
</dbReference>
<dbReference type="OrthoDB" id="438561at2759"/>
<reference evidence="5" key="2">
    <citation type="submission" date="2024-04" db="EMBL/GenBank/DDBJ databases">
        <authorList>
            <person name="Chen Y."/>
            <person name="Shah S."/>
            <person name="Dougan E. K."/>
            <person name="Thang M."/>
            <person name="Chan C."/>
        </authorList>
    </citation>
    <scope>NUCLEOTIDE SEQUENCE [LARGE SCALE GENOMIC DNA]</scope>
</reference>
<dbReference type="InterPro" id="IPR010610">
    <property type="entry name" value="EryCIII-like_C"/>
</dbReference>
<dbReference type="PANTHER" id="PTHR48050:SF13">
    <property type="entry name" value="STEROL 3-BETA-GLUCOSYLTRANSFERASE UGT80A2"/>
    <property type="match status" value="1"/>
</dbReference>